<dbReference type="Proteomes" id="UP001596548">
    <property type="component" value="Unassembled WGS sequence"/>
</dbReference>
<accession>A0ABW2I570</accession>
<organism evidence="1 2">
    <name type="scientific">Paractinoplanes rhizophilus</name>
    <dbReference type="NCBI Taxonomy" id="1416877"/>
    <lineage>
        <taxon>Bacteria</taxon>
        <taxon>Bacillati</taxon>
        <taxon>Actinomycetota</taxon>
        <taxon>Actinomycetes</taxon>
        <taxon>Micromonosporales</taxon>
        <taxon>Micromonosporaceae</taxon>
        <taxon>Paractinoplanes</taxon>
    </lineage>
</organism>
<reference evidence="2" key="1">
    <citation type="journal article" date="2019" name="Int. J. Syst. Evol. Microbiol.">
        <title>The Global Catalogue of Microorganisms (GCM) 10K type strain sequencing project: providing services to taxonomists for standard genome sequencing and annotation.</title>
        <authorList>
            <consortium name="The Broad Institute Genomics Platform"/>
            <consortium name="The Broad Institute Genome Sequencing Center for Infectious Disease"/>
            <person name="Wu L."/>
            <person name="Ma J."/>
        </authorList>
    </citation>
    <scope>NUCLEOTIDE SEQUENCE [LARGE SCALE GENOMIC DNA]</scope>
    <source>
        <strain evidence="2">XZYJT-10</strain>
    </source>
</reference>
<dbReference type="RefSeq" id="WP_378977944.1">
    <property type="nucleotide sequence ID" value="NZ_JBHTBJ010000073.1"/>
</dbReference>
<comment type="caution">
    <text evidence="1">The sequence shown here is derived from an EMBL/GenBank/DDBJ whole genome shotgun (WGS) entry which is preliminary data.</text>
</comment>
<proteinExistence type="predicted"/>
<gene>
    <name evidence="1" type="ORF">ACFQS1_39290</name>
</gene>
<evidence type="ECO:0000313" key="2">
    <source>
        <dbReference type="Proteomes" id="UP001596548"/>
    </source>
</evidence>
<sequence>MDGLKLVREILLTREPEVAQFPAALRLFTRLAAHSTAISRRGTTVLQYRF</sequence>
<evidence type="ECO:0000313" key="1">
    <source>
        <dbReference type="EMBL" id="MFC7280040.1"/>
    </source>
</evidence>
<dbReference type="EMBL" id="JBHTBJ010000073">
    <property type="protein sequence ID" value="MFC7280040.1"/>
    <property type="molecule type" value="Genomic_DNA"/>
</dbReference>
<keyword evidence="2" id="KW-1185">Reference proteome</keyword>
<name>A0ABW2I570_9ACTN</name>
<protein>
    <submittedName>
        <fullName evidence="1">Uncharacterized protein</fullName>
    </submittedName>
</protein>